<proteinExistence type="predicted"/>
<dbReference type="GO" id="GO:0045892">
    <property type="term" value="P:negative regulation of DNA-templated transcription"/>
    <property type="evidence" value="ECO:0007669"/>
    <property type="project" value="TreeGrafter"/>
</dbReference>
<dbReference type="GO" id="GO:0003700">
    <property type="term" value="F:DNA-binding transcription factor activity"/>
    <property type="evidence" value="ECO:0007669"/>
    <property type="project" value="InterPro"/>
</dbReference>
<comment type="caution">
    <text evidence="1">The sequence shown here is derived from an EMBL/GenBank/DDBJ whole genome shotgun (WGS) entry which is preliminary data.</text>
</comment>
<dbReference type="PANTHER" id="PTHR33202:SF7">
    <property type="entry name" value="FERRIC UPTAKE REGULATION PROTEIN"/>
    <property type="match status" value="1"/>
</dbReference>
<dbReference type="InterPro" id="IPR036390">
    <property type="entry name" value="WH_DNA-bd_sf"/>
</dbReference>
<dbReference type="PANTHER" id="PTHR33202">
    <property type="entry name" value="ZINC UPTAKE REGULATION PROTEIN"/>
    <property type="match status" value="1"/>
</dbReference>
<evidence type="ECO:0000313" key="1">
    <source>
        <dbReference type="EMBL" id="OIQ88491.1"/>
    </source>
</evidence>
<accession>A0A1J5RFU9</accession>
<dbReference type="Gene3D" id="1.10.10.10">
    <property type="entry name" value="Winged helix-like DNA-binding domain superfamily/Winged helix DNA-binding domain"/>
    <property type="match status" value="1"/>
</dbReference>
<dbReference type="GO" id="GO:1900376">
    <property type="term" value="P:regulation of secondary metabolite biosynthetic process"/>
    <property type="evidence" value="ECO:0007669"/>
    <property type="project" value="TreeGrafter"/>
</dbReference>
<name>A0A1J5RFU9_9ZZZZ</name>
<dbReference type="InterPro" id="IPR036388">
    <property type="entry name" value="WH-like_DNA-bd_sf"/>
</dbReference>
<dbReference type="SUPFAM" id="SSF46785">
    <property type="entry name" value="Winged helix' DNA-binding domain"/>
    <property type="match status" value="1"/>
</dbReference>
<sequence>MKTHSDSPFSAVENAISATGARVTTSRVRVLSTLKSAPSPLSHGDIEELLGRDKLPGIDRVTLYRVLDWLSEVGLAHKAADGQGVFRFSAADPEGEHLRHIHMRCTGCGGVFCLDITPPQPPALPQGFRFGGMALDIRGECPSCVQSHP</sequence>
<gene>
    <name evidence="1" type="primary">furA_1</name>
    <name evidence="1" type="ORF">GALL_296250</name>
</gene>
<protein>
    <submittedName>
        <fullName evidence="1">Transcriptional regulator FurA</fullName>
    </submittedName>
</protein>
<dbReference type="EMBL" id="MLJW01000370">
    <property type="protein sequence ID" value="OIQ88491.1"/>
    <property type="molecule type" value="Genomic_DNA"/>
</dbReference>
<dbReference type="GO" id="GO:0008270">
    <property type="term" value="F:zinc ion binding"/>
    <property type="evidence" value="ECO:0007669"/>
    <property type="project" value="TreeGrafter"/>
</dbReference>
<dbReference type="GO" id="GO:0000976">
    <property type="term" value="F:transcription cis-regulatory region binding"/>
    <property type="evidence" value="ECO:0007669"/>
    <property type="project" value="TreeGrafter"/>
</dbReference>
<organism evidence="1">
    <name type="scientific">mine drainage metagenome</name>
    <dbReference type="NCBI Taxonomy" id="410659"/>
    <lineage>
        <taxon>unclassified sequences</taxon>
        <taxon>metagenomes</taxon>
        <taxon>ecological metagenomes</taxon>
    </lineage>
</organism>
<reference evidence="1" key="1">
    <citation type="submission" date="2016-10" db="EMBL/GenBank/DDBJ databases">
        <title>Sequence of Gallionella enrichment culture.</title>
        <authorList>
            <person name="Poehlein A."/>
            <person name="Muehling M."/>
            <person name="Daniel R."/>
        </authorList>
    </citation>
    <scope>NUCLEOTIDE SEQUENCE</scope>
</reference>
<dbReference type="Pfam" id="PF01475">
    <property type="entry name" value="FUR"/>
    <property type="match status" value="1"/>
</dbReference>
<dbReference type="AlphaFoldDB" id="A0A1J5RFU9"/>
<dbReference type="InterPro" id="IPR002481">
    <property type="entry name" value="FUR"/>
</dbReference>